<keyword evidence="3" id="KW-0732">Signal</keyword>
<dbReference type="GO" id="GO:0030246">
    <property type="term" value="F:carbohydrate binding"/>
    <property type="evidence" value="ECO:0007669"/>
    <property type="project" value="UniProtKB-ARBA"/>
</dbReference>
<accession>A0A1M5I4P0</accession>
<dbReference type="Gene3D" id="3.40.50.2300">
    <property type="match status" value="2"/>
</dbReference>
<dbReference type="InterPro" id="IPR028082">
    <property type="entry name" value="Peripla_BP_I"/>
</dbReference>
<dbReference type="STRING" id="1122133.SAMN02745157_3739"/>
<dbReference type="PANTHER" id="PTHR46847">
    <property type="entry name" value="D-ALLOSE-BINDING PERIPLASMIC PROTEIN-RELATED"/>
    <property type="match status" value="1"/>
</dbReference>
<dbReference type="OrthoDB" id="6959911at2"/>
<sequence>MAISGLGPHGERASAPERVLLLPEDMARARARGFRVAIVLHTLASDWAKQQLSGVIGMLGDCGVAVIDVVDCAFTPEVQIEALDRLIAEAPDAILSLPVANAKVAAAHARVAAAGIKLVLLDNVPTGLLPGKDYISLVSADNFGLGKIAAECLSPHVPEGSEVGVLGYEADFFATNEREIAFVKWMRINRPDVRLQVRRFPSLADAARATRSLFEDHHDIAGLFVVWDTPSIASAGVLSTLGRRIPMVTVDLGQDAAIALAANNSLVAIAAQQPFRQGETAASVTVSALLGRLTPDWVALPGLAVTAENVVESFQTVWRKPAPREVLQMLSLVSPAPLRNTPSWQEPSGGL</sequence>
<organism evidence="5 6">
    <name type="scientific">Kaistia soli DSM 19436</name>
    <dbReference type="NCBI Taxonomy" id="1122133"/>
    <lineage>
        <taxon>Bacteria</taxon>
        <taxon>Pseudomonadati</taxon>
        <taxon>Pseudomonadota</taxon>
        <taxon>Alphaproteobacteria</taxon>
        <taxon>Hyphomicrobiales</taxon>
        <taxon>Kaistiaceae</taxon>
        <taxon>Kaistia</taxon>
    </lineage>
</organism>
<dbReference type="InterPro" id="IPR025997">
    <property type="entry name" value="SBP_2_dom"/>
</dbReference>
<dbReference type="SUPFAM" id="SSF53822">
    <property type="entry name" value="Periplasmic binding protein-like I"/>
    <property type="match status" value="1"/>
</dbReference>
<evidence type="ECO:0000313" key="5">
    <source>
        <dbReference type="EMBL" id="SHG23069.1"/>
    </source>
</evidence>
<dbReference type="Pfam" id="PF13407">
    <property type="entry name" value="Peripla_BP_4"/>
    <property type="match status" value="1"/>
</dbReference>
<protein>
    <submittedName>
        <fullName evidence="5">Monosaccharide ABC transporter substrate-binding protein, CUT2 family</fullName>
    </submittedName>
</protein>
<comment type="similarity">
    <text evidence="2">Belongs to the bacterial solute-binding protein 2 family.</text>
</comment>
<evidence type="ECO:0000256" key="1">
    <source>
        <dbReference type="ARBA" id="ARBA00004196"/>
    </source>
</evidence>
<dbReference type="Proteomes" id="UP000184485">
    <property type="component" value="Unassembled WGS sequence"/>
</dbReference>
<evidence type="ECO:0000259" key="4">
    <source>
        <dbReference type="Pfam" id="PF13407"/>
    </source>
</evidence>
<keyword evidence="6" id="KW-1185">Reference proteome</keyword>
<proteinExistence type="inferred from homology"/>
<dbReference type="EMBL" id="FQUP01000004">
    <property type="protein sequence ID" value="SHG23069.1"/>
    <property type="molecule type" value="Genomic_DNA"/>
</dbReference>
<name>A0A1M5I4P0_9HYPH</name>
<evidence type="ECO:0000256" key="2">
    <source>
        <dbReference type="ARBA" id="ARBA00007639"/>
    </source>
</evidence>
<reference evidence="5 6" key="1">
    <citation type="submission" date="2016-11" db="EMBL/GenBank/DDBJ databases">
        <authorList>
            <person name="Jaros S."/>
            <person name="Januszkiewicz K."/>
            <person name="Wedrychowicz H."/>
        </authorList>
    </citation>
    <scope>NUCLEOTIDE SEQUENCE [LARGE SCALE GENOMIC DNA]</scope>
    <source>
        <strain evidence="5 6">DSM 19436</strain>
    </source>
</reference>
<evidence type="ECO:0000256" key="3">
    <source>
        <dbReference type="ARBA" id="ARBA00022729"/>
    </source>
</evidence>
<feature type="domain" description="Periplasmic binding protein" evidence="4">
    <location>
        <begin position="36"/>
        <end position="291"/>
    </location>
</feature>
<dbReference type="PANTHER" id="PTHR46847:SF1">
    <property type="entry name" value="D-ALLOSE-BINDING PERIPLASMIC PROTEIN-RELATED"/>
    <property type="match status" value="1"/>
</dbReference>
<dbReference type="AlphaFoldDB" id="A0A1M5I4P0"/>
<comment type="subcellular location">
    <subcellularLocation>
        <location evidence="1">Cell envelope</location>
    </subcellularLocation>
</comment>
<gene>
    <name evidence="5" type="ORF">SAMN02745157_3739</name>
</gene>
<dbReference type="RefSeq" id="WP_073055840.1">
    <property type="nucleotide sequence ID" value="NZ_FQUP01000004.1"/>
</dbReference>
<evidence type="ECO:0000313" key="6">
    <source>
        <dbReference type="Proteomes" id="UP000184485"/>
    </source>
</evidence>
<dbReference type="GO" id="GO:0030313">
    <property type="term" value="C:cell envelope"/>
    <property type="evidence" value="ECO:0007669"/>
    <property type="project" value="UniProtKB-SubCell"/>
</dbReference>